<sequence length="252" mass="25731">MWRLCQGRREWDAPGVTRPTPHHEPHGASMGTRLNWLRAAVLGANDGIVSTAGIVVGVAGATSDSAALLTAGLAGLLAGSMSMAAGEYVSVSTQRDSEKAALAVEKRELKEEPAAELDELTSLLAAGGLSREVARAAAEQFTARDALRAHARVELGIDPDELANPWHAAGASFLAFTAGALLPLLAIVLPPSPARLPVTVVSVLVALAFTGWWSARLGTAPAGRAMVRNVCGGALAMGVTYAAGSLLGAAGV</sequence>
<protein>
    <recommendedName>
        <fullName evidence="9">VIT family protein</fullName>
    </recommendedName>
</protein>
<dbReference type="EMBL" id="BGZL01000006">
    <property type="protein sequence ID" value="GBQ01363.1"/>
    <property type="molecule type" value="Genomic_DNA"/>
</dbReference>
<feature type="transmembrane region" description="Helical" evidence="6">
    <location>
        <begin position="39"/>
        <end position="60"/>
    </location>
</feature>
<dbReference type="CDD" id="cd02432">
    <property type="entry name" value="Nodulin-21_like_1"/>
    <property type="match status" value="1"/>
</dbReference>
<feature type="transmembrane region" description="Helical" evidence="6">
    <location>
        <begin position="66"/>
        <end position="89"/>
    </location>
</feature>
<dbReference type="Proteomes" id="UP000265354">
    <property type="component" value="Unassembled WGS sequence"/>
</dbReference>
<dbReference type="InterPro" id="IPR008217">
    <property type="entry name" value="Ccc1_fam"/>
</dbReference>
<organism evidence="7 8">
    <name type="scientific">Streptomyces spongiicola</name>
    <dbReference type="NCBI Taxonomy" id="1690221"/>
    <lineage>
        <taxon>Bacteria</taxon>
        <taxon>Bacillati</taxon>
        <taxon>Actinomycetota</taxon>
        <taxon>Actinomycetes</taxon>
        <taxon>Kitasatosporales</taxon>
        <taxon>Streptomycetaceae</taxon>
        <taxon>Streptomyces</taxon>
    </lineage>
</organism>
<evidence type="ECO:0000256" key="2">
    <source>
        <dbReference type="ARBA" id="ARBA00022692"/>
    </source>
</evidence>
<keyword evidence="4 6" id="KW-0472">Membrane</keyword>
<evidence type="ECO:0008006" key="9">
    <source>
        <dbReference type="Google" id="ProtNLM"/>
    </source>
</evidence>
<dbReference type="PANTHER" id="PTHR31851">
    <property type="entry name" value="FE(2+)/MN(2+) TRANSPORTER PCL1"/>
    <property type="match status" value="1"/>
</dbReference>
<feature type="transmembrane region" description="Helical" evidence="6">
    <location>
        <begin position="171"/>
        <end position="190"/>
    </location>
</feature>
<evidence type="ECO:0000256" key="4">
    <source>
        <dbReference type="ARBA" id="ARBA00023136"/>
    </source>
</evidence>
<evidence type="ECO:0000256" key="1">
    <source>
        <dbReference type="ARBA" id="ARBA00004127"/>
    </source>
</evidence>
<dbReference type="GO" id="GO:0012505">
    <property type="term" value="C:endomembrane system"/>
    <property type="evidence" value="ECO:0007669"/>
    <property type="project" value="UniProtKB-SubCell"/>
</dbReference>
<feature type="transmembrane region" description="Helical" evidence="6">
    <location>
        <begin position="227"/>
        <end position="250"/>
    </location>
</feature>
<reference evidence="7 8" key="1">
    <citation type="submission" date="2018-07" db="EMBL/GenBank/DDBJ databases">
        <title>Whole Genome Shotgun Sequence of Streptomyces spongiicola strain 531S.</title>
        <authorList>
            <person name="Dohra H."/>
            <person name="Kodani S."/>
        </authorList>
    </citation>
    <scope>NUCLEOTIDE SEQUENCE [LARGE SCALE GENOMIC DNA]</scope>
    <source>
        <strain evidence="7 8">531S</strain>
    </source>
</reference>
<keyword evidence="2 6" id="KW-0812">Transmembrane</keyword>
<comment type="caution">
    <text evidence="7">The sequence shown here is derived from an EMBL/GenBank/DDBJ whole genome shotgun (WGS) entry which is preliminary data.</text>
</comment>
<feature type="transmembrane region" description="Helical" evidence="6">
    <location>
        <begin position="196"/>
        <end position="215"/>
    </location>
</feature>
<proteinExistence type="predicted"/>
<evidence type="ECO:0000313" key="8">
    <source>
        <dbReference type="Proteomes" id="UP000265354"/>
    </source>
</evidence>
<dbReference type="Pfam" id="PF01988">
    <property type="entry name" value="VIT1"/>
    <property type="match status" value="1"/>
</dbReference>
<evidence type="ECO:0000313" key="7">
    <source>
        <dbReference type="EMBL" id="GBQ01363.1"/>
    </source>
</evidence>
<feature type="region of interest" description="Disordered" evidence="5">
    <location>
        <begin position="1"/>
        <end position="29"/>
    </location>
</feature>
<evidence type="ECO:0000256" key="3">
    <source>
        <dbReference type="ARBA" id="ARBA00022989"/>
    </source>
</evidence>
<accession>A0A388SXI4</accession>
<dbReference type="AlphaFoldDB" id="A0A388SXI4"/>
<dbReference type="GO" id="GO:0030026">
    <property type="term" value="P:intracellular manganese ion homeostasis"/>
    <property type="evidence" value="ECO:0007669"/>
    <property type="project" value="InterPro"/>
</dbReference>
<dbReference type="GO" id="GO:0005384">
    <property type="term" value="F:manganese ion transmembrane transporter activity"/>
    <property type="evidence" value="ECO:0007669"/>
    <property type="project" value="InterPro"/>
</dbReference>
<name>A0A388SXI4_9ACTN</name>
<gene>
    <name evidence="7" type="ORF">SSP531S_27960</name>
</gene>
<keyword evidence="3 6" id="KW-1133">Transmembrane helix</keyword>
<evidence type="ECO:0000256" key="5">
    <source>
        <dbReference type="SAM" id="MobiDB-lite"/>
    </source>
</evidence>
<comment type="subcellular location">
    <subcellularLocation>
        <location evidence="1">Endomembrane system</location>
        <topology evidence="1">Multi-pass membrane protein</topology>
    </subcellularLocation>
</comment>
<evidence type="ECO:0000256" key="6">
    <source>
        <dbReference type="SAM" id="Phobius"/>
    </source>
</evidence>